<dbReference type="PANTHER" id="PTHR30545:SF2">
    <property type="entry name" value="SUGAR FERMENTATION STIMULATION PROTEIN A"/>
    <property type="match status" value="1"/>
</dbReference>
<dbReference type="Gene3D" id="2.40.50.580">
    <property type="match status" value="1"/>
</dbReference>
<reference evidence="4 5" key="1">
    <citation type="submission" date="2019-10" db="EMBL/GenBank/DDBJ databases">
        <title>Sequencing and Assembly of Multiple Reported Metal-Biooxidizing Members of the Extremely Thermoacidophilic Archaeal Family Sulfolobaceae.</title>
        <authorList>
            <person name="Counts J.A."/>
            <person name="Kelly R.M."/>
        </authorList>
    </citation>
    <scope>NUCLEOTIDE SEQUENCE [LARGE SCALE GENOMIC DNA]</scope>
    <source>
        <strain evidence="4 5">DSM 6482</strain>
    </source>
</reference>
<dbReference type="Proteomes" id="UP000470772">
    <property type="component" value="Unassembled WGS sequence"/>
</dbReference>
<gene>
    <name evidence="1 4" type="primary">sfsA</name>
    <name evidence="4" type="ORF">GC250_09150</name>
</gene>
<evidence type="ECO:0000313" key="5">
    <source>
        <dbReference type="Proteomes" id="UP000470772"/>
    </source>
</evidence>
<name>A0A6A9QMR6_SULME</name>
<keyword evidence="5" id="KW-1185">Reference proteome</keyword>
<evidence type="ECO:0000256" key="1">
    <source>
        <dbReference type="HAMAP-Rule" id="MF_00095"/>
    </source>
</evidence>
<proteinExistence type="inferred from homology"/>
<evidence type="ECO:0000259" key="2">
    <source>
        <dbReference type="Pfam" id="PF03749"/>
    </source>
</evidence>
<dbReference type="Pfam" id="PF03749">
    <property type="entry name" value="SfsA"/>
    <property type="match status" value="1"/>
</dbReference>
<feature type="domain" description="SfsA N-terminal OB" evidence="3">
    <location>
        <begin position="7"/>
        <end position="64"/>
    </location>
</feature>
<dbReference type="InterPro" id="IPR005224">
    <property type="entry name" value="SfsA"/>
</dbReference>
<feature type="domain" description="Sugar fermentation stimulation protein C-terminal" evidence="2">
    <location>
        <begin position="79"/>
        <end position="187"/>
    </location>
</feature>
<protein>
    <recommendedName>
        <fullName evidence="1">Sugar fermentation stimulation protein homolog</fullName>
    </recommendedName>
</protein>
<organism evidence="4 5">
    <name type="scientific">Sulfuracidifex metallicus DSM 6482 = JCM 9184</name>
    <dbReference type="NCBI Taxonomy" id="523847"/>
    <lineage>
        <taxon>Archaea</taxon>
        <taxon>Thermoproteota</taxon>
        <taxon>Thermoprotei</taxon>
        <taxon>Sulfolobales</taxon>
        <taxon>Sulfolobaceae</taxon>
        <taxon>Sulfuracidifex</taxon>
    </lineage>
</organism>
<dbReference type="HAMAP" id="MF_00095">
    <property type="entry name" value="SfsA"/>
    <property type="match status" value="1"/>
</dbReference>
<dbReference type="InterPro" id="IPR040452">
    <property type="entry name" value="SfsA_C"/>
</dbReference>
<sequence length="205" mass="23698">MEGKVRERPNRFVVILDENYKCHLHDPGRLKELLYKGNKVLFTNVEGDRKTKCQIEACWDNEWVITDSSIHNKIARLFLPKDVKSEVKWGRSRIDFQYDNTLVEVKGASLVKNGVALFPDAPTERGRRHLEELLAAKKKGMEAKLMILVMRNAECFMPNEETDPKFASTFRETLKGGVKVEIKTFSLNDRSVIYTKDIQICHKLT</sequence>
<dbReference type="PANTHER" id="PTHR30545">
    <property type="entry name" value="SUGAR FERMENTATION STIMULATION PROTEIN A"/>
    <property type="match status" value="1"/>
</dbReference>
<accession>A0A6A9QMR6</accession>
<dbReference type="InterPro" id="IPR041465">
    <property type="entry name" value="SfsA_N"/>
</dbReference>
<dbReference type="Pfam" id="PF17746">
    <property type="entry name" value="SfsA_N"/>
    <property type="match status" value="1"/>
</dbReference>
<evidence type="ECO:0000313" key="4">
    <source>
        <dbReference type="EMBL" id="MUN29600.1"/>
    </source>
</evidence>
<comment type="caution">
    <text evidence="4">The sequence shown here is derived from an EMBL/GenBank/DDBJ whole genome shotgun (WGS) entry which is preliminary data.</text>
</comment>
<comment type="similarity">
    <text evidence="1">Belongs to the SfsA family.</text>
</comment>
<dbReference type="AlphaFoldDB" id="A0A6A9QMR6"/>
<dbReference type="NCBIfam" id="TIGR00230">
    <property type="entry name" value="sfsA"/>
    <property type="match status" value="1"/>
</dbReference>
<dbReference type="EMBL" id="WGGD01000005">
    <property type="protein sequence ID" value="MUN29600.1"/>
    <property type="molecule type" value="Genomic_DNA"/>
</dbReference>
<dbReference type="GO" id="GO:0003677">
    <property type="term" value="F:DNA binding"/>
    <property type="evidence" value="ECO:0007669"/>
    <property type="project" value="InterPro"/>
</dbReference>
<dbReference type="CDD" id="cd22357">
    <property type="entry name" value="SfsA-like"/>
    <property type="match status" value="1"/>
</dbReference>
<dbReference type="Gene3D" id="3.40.1350.60">
    <property type="match status" value="1"/>
</dbReference>
<evidence type="ECO:0000259" key="3">
    <source>
        <dbReference type="Pfam" id="PF17746"/>
    </source>
</evidence>